<dbReference type="SMART" id="SM01126">
    <property type="entry name" value="DDE_Tnp_IS1595"/>
    <property type="match status" value="1"/>
</dbReference>
<protein>
    <recommendedName>
        <fullName evidence="1">ISXO2-like transposase domain-containing protein</fullName>
    </recommendedName>
</protein>
<dbReference type="Proteomes" id="UP000034753">
    <property type="component" value="Unassembled WGS sequence"/>
</dbReference>
<comment type="caution">
    <text evidence="2">The sequence shown here is derived from an EMBL/GenBank/DDBJ whole genome shotgun (WGS) entry which is preliminary data.</text>
</comment>
<evidence type="ECO:0000313" key="3">
    <source>
        <dbReference type="Proteomes" id="UP000034753"/>
    </source>
</evidence>
<dbReference type="Pfam" id="PF12762">
    <property type="entry name" value="DDE_Tnp_IS1595"/>
    <property type="match status" value="1"/>
</dbReference>
<proteinExistence type="predicted"/>
<dbReference type="InterPro" id="IPR024445">
    <property type="entry name" value="Tnp_ISXO2-like"/>
</dbReference>
<dbReference type="AlphaFoldDB" id="A0A0G0YMY7"/>
<gene>
    <name evidence="2" type="ORF">UU67_C0090G0006</name>
</gene>
<evidence type="ECO:0000259" key="1">
    <source>
        <dbReference type="SMART" id="SM01126"/>
    </source>
</evidence>
<reference evidence="2 3" key="1">
    <citation type="journal article" date="2015" name="Nature">
        <title>rRNA introns, odd ribosomes, and small enigmatic genomes across a large radiation of phyla.</title>
        <authorList>
            <person name="Brown C.T."/>
            <person name="Hug L.A."/>
            <person name="Thomas B.C."/>
            <person name="Sharon I."/>
            <person name="Castelle C.J."/>
            <person name="Singh A."/>
            <person name="Wilkins M.J."/>
            <person name="Williams K.H."/>
            <person name="Banfield J.F."/>
        </authorList>
    </citation>
    <scope>NUCLEOTIDE SEQUENCE [LARGE SCALE GENOMIC DNA]</scope>
</reference>
<dbReference type="EMBL" id="LCBN01000090">
    <property type="protein sequence ID" value="KKS10961.1"/>
    <property type="molecule type" value="Genomic_DNA"/>
</dbReference>
<accession>A0A0G0YMY7</accession>
<evidence type="ECO:0000313" key="2">
    <source>
        <dbReference type="EMBL" id="KKS10961.1"/>
    </source>
</evidence>
<organism evidence="2 3">
    <name type="scientific">Candidatus Daviesbacteria bacterium GW2011_GWB1_41_5</name>
    <dbReference type="NCBI Taxonomy" id="1618429"/>
    <lineage>
        <taxon>Bacteria</taxon>
        <taxon>Candidatus Daviesiibacteriota</taxon>
    </lineage>
</organism>
<sequence>MFGRYLFCPRCGGRRIRKVEQRYRCAKCRKPFSLTSATWLKGMKISLDTFWLLLWCWSSKVPADQAQKLCCVSKPTQRRWYEQFREHIPAQPFEELRLSGIVQMDEAYRGGKKAGYAIVGAKEKQGKSAKRRKMAFSVIPRPAVNRGEALSLISERVVPGSDLHTDGAAIYKTIEKWWRVNHQSEIHSKWEFELTSEIEGLWGTLTTFIRRVYHHVTKEQVEGLLCEFQARQMYPEWFSSPSNFLAVSLMRIPQKTTRKSQTKFSHPIPPYHPLTAVPY</sequence>
<feature type="domain" description="ISXO2-like transposase" evidence="1">
    <location>
        <begin position="97"/>
        <end position="233"/>
    </location>
</feature>
<name>A0A0G0YMY7_9BACT</name>